<proteinExistence type="inferred from homology"/>
<dbReference type="GO" id="GO:0045454">
    <property type="term" value="P:cell redox homeostasis"/>
    <property type="evidence" value="ECO:0007669"/>
    <property type="project" value="TreeGrafter"/>
</dbReference>
<evidence type="ECO:0000256" key="15">
    <source>
        <dbReference type="ARBA" id="ARBA00049091"/>
    </source>
</evidence>
<feature type="domain" description="Thioredoxin" evidence="16">
    <location>
        <begin position="28"/>
        <end position="170"/>
    </location>
</feature>
<dbReference type="OMA" id="PKKFMGK"/>
<keyword evidence="3" id="KW-0575">Peroxidase</keyword>
<dbReference type="GO" id="GO:0034599">
    <property type="term" value="P:cellular response to oxidative stress"/>
    <property type="evidence" value="ECO:0007669"/>
    <property type="project" value="TreeGrafter"/>
</dbReference>
<dbReference type="SUPFAM" id="SSF52833">
    <property type="entry name" value="Thioredoxin-like"/>
    <property type="match status" value="1"/>
</dbReference>
<evidence type="ECO:0000256" key="14">
    <source>
        <dbReference type="ARBA" id="ARBA00046272"/>
    </source>
</evidence>
<dbReference type="EMBL" id="GL883013">
    <property type="protein sequence ID" value="EGG20078.1"/>
    <property type="molecule type" value="Genomic_DNA"/>
</dbReference>
<evidence type="ECO:0000256" key="5">
    <source>
        <dbReference type="ARBA" id="ARBA00022862"/>
    </source>
</evidence>
<comment type="catalytic activity">
    <reaction evidence="15">
        <text>a hydroperoxide + [thioredoxin]-dithiol = an alcohol + [thioredoxin]-disulfide + H2O</text>
        <dbReference type="Rhea" id="RHEA:62620"/>
        <dbReference type="Rhea" id="RHEA-COMP:10698"/>
        <dbReference type="Rhea" id="RHEA-COMP:10700"/>
        <dbReference type="ChEBI" id="CHEBI:15377"/>
        <dbReference type="ChEBI" id="CHEBI:29950"/>
        <dbReference type="ChEBI" id="CHEBI:30879"/>
        <dbReference type="ChEBI" id="CHEBI:35924"/>
        <dbReference type="ChEBI" id="CHEBI:50058"/>
        <dbReference type="EC" id="1.11.1.24"/>
    </reaction>
</comment>
<evidence type="ECO:0000256" key="12">
    <source>
        <dbReference type="ARBA" id="ARBA00038489"/>
    </source>
</evidence>
<dbReference type="InterPro" id="IPR036249">
    <property type="entry name" value="Thioredoxin-like_sf"/>
</dbReference>
<evidence type="ECO:0000259" key="16">
    <source>
        <dbReference type="PROSITE" id="PS51352"/>
    </source>
</evidence>
<dbReference type="OrthoDB" id="15334at2759"/>
<keyword evidence="7" id="KW-0560">Oxidoreductase</keyword>
<keyword evidence="10" id="KW-0676">Redox-active center</keyword>
<evidence type="ECO:0000313" key="18">
    <source>
        <dbReference type="Proteomes" id="UP000007797"/>
    </source>
</evidence>
<dbReference type="AlphaFoldDB" id="F4PVR4"/>
<name>F4PVR4_CACFS</name>
<organism evidence="17 18">
    <name type="scientific">Cavenderia fasciculata</name>
    <name type="common">Slime mold</name>
    <name type="synonym">Dictyostelium fasciculatum</name>
    <dbReference type="NCBI Taxonomy" id="261658"/>
    <lineage>
        <taxon>Eukaryota</taxon>
        <taxon>Amoebozoa</taxon>
        <taxon>Evosea</taxon>
        <taxon>Eumycetozoa</taxon>
        <taxon>Dictyostelia</taxon>
        <taxon>Acytosteliales</taxon>
        <taxon>Cavenderiaceae</taxon>
        <taxon>Cavenderia</taxon>
    </lineage>
</organism>
<keyword evidence="18" id="KW-1185">Reference proteome</keyword>
<evidence type="ECO:0000256" key="11">
    <source>
        <dbReference type="ARBA" id="ARBA00032824"/>
    </source>
</evidence>
<dbReference type="Gene3D" id="3.40.30.10">
    <property type="entry name" value="Glutaredoxin"/>
    <property type="match status" value="1"/>
</dbReference>
<dbReference type="FunFam" id="3.40.30.10:FF:000122">
    <property type="entry name" value="Peroxiredoxin Q chloroplastic"/>
    <property type="match status" value="1"/>
</dbReference>
<dbReference type="PANTHER" id="PTHR42801:SF4">
    <property type="entry name" value="AHPC_TSA FAMILY PROTEIN"/>
    <property type="match status" value="1"/>
</dbReference>
<dbReference type="KEGG" id="dfa:DFA_07195"/>
<dbReference type="InterPro" id="IPR050924">
    <property type="entry name" value="Peroxiredoxin_BCP/PrxQ"/>
</dbReference>
<evidence type="ECO:0000256" key="6">
    <source>
        <dbReference type="ARBA" id="ARBA00022946"/>
    </source>
</evidence>
<evidence type="ECO:0000256" key="7">
    <source>
        <dbReference type="ARBA" id="ARBA00023002"/>
    </source>
</evidence>
<evidence type="ECO:0000256" key="2">
    <source>
        <dbReference type="ARBA" id="ARBA00022528"/>
    </source>
</evidence>
<dbReference type="CDD" id="cd03017">
    <property type="entry name" value="PRX_BCP"/>
    <property type="match status" value="1"/>
</dbReference>
<evidence type="ECO:0000256" key="13">
    <source>
        <dbReference type="ARBA" id="ARBA00042163"/>
    </source>
</evidence>
<keyword evidence="8" id="KW-0793">Thylakoid</keyword>
<dbReference type="InterPro" id="IPR000866">
    <property type="entry name" value="AhpC/TSA"/>
</dbReference>
<evidence type="ECO:0000256" key="3">
    <source>
        <dbReference type="ARBA" id="ARBA00022559"/>
    </source>
</evidence>
<keyword evidence="6" id="KW-0809">Transit peptide</keyword>
<evidence type="ECO:0000256" key="9">
    <source>
        <dbReference type="ARBA" id="ARBA00023157"/>
    </source>
</evidence>
<dbReference type="PANTHER" id="PTHR42801">
    <property type="entry name" value="THIOREDOXIN-DEPENDENT PEROXIDE REDUCTASE"/>
    <property type="match status" value="1"/>
</dbReference>
<evidence type="ECO:0000313" key="17">
    <source>
        <dbReference type="EMBL" id="EGG20078.1"/>
    </source>
</evidence>
<keyword evidence="9" id="KW-1015">Disulfide bond</keyword>
<sequence length="170" mass="19813">MNQRCDELQLLNFIDRYIYIVEYITIMVKEGEKAPTFKCLDDKGKERTLQEFKDRILVLFFYPKDETAICTKEACTFRDRYEDFVKEGADVIGVSEDNQDSHQRFSSKHRLPFTLLTDQDGQLAKSYGVEKEAFIFKGRTTFIIGPEGKIACKYSSQLNYNAHVETALEY</sequence>
<evidence type="ECO:0000256" key="8">
    <source>
        <dbReference type="ARBA" id="ARBA00023078"/>
    </source>
</evidence>
<dbReference type="Pfam" id="PF00578">
    <property type="entry name" value="AhpC-TSA"/>
    <property type="match status" value="1"/>
</dbReference>
<dbReference type="PROSITE" id="PS51352">
    <property type="entry name" value="THIOREDOXIN_2"/>
    <property type="match status" value="1"/>
</dbReference>
<dbReference type="EC" id="1.11.1.24" evidence="1"/>
<evidence type="ECO:0000256" key="4">
    <source>
        <dbReference type="ARBA" id="ARBA00022640"/>
    </source>
</evidence>
<keyword evidence="2" id="KW-0150">Chloroplast</keyword>
<keyword evidence="5" id="KW-0049">Antioxidant</keyword>
<keyword evidence="4" id="KW-0934">Plastid</keyword>
<dbReference type="Proteomes" id="UP000007797">
    <property type="component" value="Unassembled WGS sequence"/>
</dbReference>
<protein>
    <recommendedName>
        <fullName evidence="1">thioredoxin-dependent peroxiredoxin</fullName>
        <ecNumber evidence="1">1.11.1.24</ecNumber>
    </recommendedName>
    <alternativeName>
        <fullName evidence="11">Thioredoxin peroxidase</fullName>
    </alternativeName>
    <alternativeName>
        <fullName evidence="13">Thioredoxin-dependent peroxiredoxin Q</fullName>
    </alternativeName>
</protein>
<evidence type="ECO:0000256" key="1">
    <source>
        <dbReference type="ARBA" id="ARBA00013017"/>
    </source>
</evidence>
<dbReference type="STRING" id="1054147.F4PVR4"/>
<dbReference type="GeneID" id="14872302"/>
<accession>F4PVR4</accession>
<reference evidence="18" key="1">
    <citation type="journal article" date="2011" name="Genome Res.">
        <title>Phylogeny-wide analysis of social amoeba genomes highlights ancient origins for complex intercellular communication.</title>
        <authorList>
            <person name="Heidel A.J."/>
            <person name="Lawal H.M."/>
            <person name="Felder M."/>
            <person name="Schilde C."/>
            <person name="Helps N.R."/>
            <person name="Tunggal B."/>
            <person name="Rivero F."/>
            <person name="John U."/>
            <person name="Schleicher M."/>
            <person name="Eichinger L."/>
            <person name="Platzer M."/>
            <person name="Noegel A.A."/>
            <person name="Schaap P."/>
            <person name="Gloeckner G."/>
        </authorList>
    </citation>
    <scope>NUCLEOTIDE SEQUENCE [LARGE SCALE GENOMIC DNA]</scope>
    <source>
        <strain evidence="18">SH3</strain>
    </source>
</reference>
<evidence type="ECO:0000256" key="10">
    <source>
        <dbReference type="ARBA" id="ARBA00023284"/>
    </source>
</evidence>
<dbReference type="GO" id="GO:0008379">
    <property type="term" value="F:thioredoxin peroxidase activity"/>
    <property type="evidence" value="ECO:0007669"/>
    <property type="project" value="TreeGrafter"/>
</dbReference>
<dbReference type="GO" id="GO:0005737">
    <property type="term" value="C:cytoplasm"/>
    <property type="evidence" value="ECO:0007669"/>
    <property type="project" value="TreeGrafter"/>
</dbReference>
<comment type="subcellular location">
    <subcellularLocation>
        <location evidence="14">Plastid</location>
        <location evidence="14">Chloroplast thylakoid</location>
    </subcellularLocation>
</comment>
<gene>
    <name evidence="17" type="ORF">DFA_07195</name>
</gene>
<dbReference type="InterPro" id="IPR013766">
    <property type="entry name" value="Thioredoxin_domain"/>
</dbReference>
<dbReference type="RefSeq" id="XP_004367061.1">
    <property type="nucleotide sequence ID" value="XM_004367004.1"/>
</dbReference>
<comment type="similarity">
    <text evidence="12">Belongs to the peroxiredoxin family. BCP/PrxQ subfamily.</text>
</comment>